<dbReference type="RefSeq" id="WP_172770208.1">
    <property type="nucleotide sequence ID" value="NZ_JABDSI010000126.1"/>
</dbReference>
<name>A0A848R2Z7_PHOVU</name>
<gene>
    <name evidence="1" type="ORF">HKQ55_14275</name>
</gene>
<protein>
    <submittedName>
        <fullName evidence="1">Uncharacterized protein</fullName>
    </submittedName>
</protein>
<dbReference type="Proteomes" id="UP000583639">
    <property type="component" value="Unassembled WGS sequence"/>
</dbReference>
<organism evidence="1 2">
    <name type="scientific">Phocaeicola vulgatus</name>
    <name type="common">Bacteroides vulgatus</name>
    <dbReference type="NCBI Taxonomy" id="821"/>
    <lineage>
        <taxon>Bacteria</taxon>
        <taxon>Pseudomonadati</taxon>
        <taxon>Bacteroidota</taxon>
        <taxon>Bacteroidia</taxon>
        <taxon>Bacteroidales</taxon>
        <taxon>Bacteroidaceae</taxon>
        <taxon>Phocaeicola</taxon>
    </lineage>
</organism>
<evidence type="ECO:0000313" key="2">
    <source>
        <dbReference type="Proteomes" id="UP000583639"/>
    </source>
</evidence>
<proteinExistence type="predicted"/>
<sequence>MREVEGGVARLWRMYEDIYTPPIATSPGLPCKARLRQDGVMQKEGDGQ</sequence>
<accession>A0A848R2Z7</accession>
<evidence type="ECO:0000313" key="1">
    <source>
        <dbReference type="EMBL" id="NMW41262.1"/>
    </source>
</evidence>
<comment type="caution">
    <text evidence="1">The sequence shown here is derived from an EMBL/GenBank/DDBJ whole genome shotgun (WGS) entry which is preliminary data.</text>
</comment>
<dbReference type="EMBL" id="JABDSI010000126">
    <property type="protein sequence ID" value="NMW41262.1"/>
    <property type="molecule type" value="Genomic_DNA"/>
</dbReference>
<dbReference type="AlphaFoldDB" id="A0A848R2Z7"/>
<reference evidence="1 2" key="1">
    <citation type="submission" date="2020-04" db="EMBL/GenBank/DDBJ databases">
        <title>A novel gut-associated lysogenic phage, Bacteroides phage BV01, alters the host transcriptome and bile acid metabolism in Bacteroides vulgatus.</title>
        <authorList>
            <person name="Campbell D.E."/>
            <person name="Ly L."/>
            <person name="Ridlon J.M."/>
            <person name="Hsiao A."/>
            <person name="Degnan P.H."/>
        </authorList>
    </citation>
    <scope>NUCLEOTIDE SEQUENCE [LARGE SCALE GENOMIC DNA]</scope>
    <source>
        <strain evidence="1 2">VPI-BV8526</strain>
    </source>
</reference>